<feature type="transmembrane region" description="Helical" evidence="12">
    <location>
        <begin position="291"/>
        <end position="318"/>
    </location>
</feature>
<evidence type="ECO:0000313" key="13">
    <source>
        <dbReference type="EMBL" id="CAD7278673.1"/>
    </source>
</evidence>
<evidence type="ECO:0000256" key="12">
    <source>
        <dbReference type="SAM" id="Phobius"/>
    </source>
</evidence>
<evidence type="ECO:0000256" key="3">
    <source>
        <dbReference type="ARBA" id="ARBA00022448"/>
    </source>
</evidence>
<gene>
    <name evidence="13" type="ORF">NMOB1V02_LOCUS6371</name>
</gene>
<evidence type="ECO:0000256" key="6">
    <source>
        <dbReference type="ARBA" id="ARBA00022989"/>
    </source>
</evidence>
<protein>
    <recommendedName>
        <fullName evidence="15">Sodium-coupled monocarboxylate transporter 1</fullName>
    </recommendedName>
</protein>
<feature type="transmembrane region" description="Helical" evidence="12">
    <location>
        <begin position="208"/>
        <end position="227"/>
    </location>
</feature>
<feature type="region of interest" description="Disordered" evidence="11">
    <location>
        <begin position="962"/>
        <end position="1068"/>
    </location>
</feature>
<feature type="transmembrane region" description="Helical" evidence="12">
    <location>
        <begin position="523"/>
        <end position="548"/>
    </location>
</feature>
<dbReference type="GO" id="GO:0015293">
    <property type="term" value="F:symporter activity"/>
    <property type="evidence" value="ECO:0007669"/>
    <property type="project" value="TreeGrafter"/>
</dbReference>
<dbReference type="AlphaFoldDB" id="A0A7R9BNK9"/>
<dbReference type="EMBL" id="CAJPEX010001311">
    <property type="protein sequence ID" value="CAG0918825.1"/>
    <property type="molecule type" value="Genomic_DNA"/>
</dbReference>
<evidence type="ECO:0000256" key="5">
    <source>
        <dbReference type="ARBA" id="ARBA00022692"/>
    </source>
</evidence>
<feature type="transmembrane region" description="Helical" evidence="12">
    <location>
        <begin position="569"/>
        <end position="587"/>
    </location>
</feature>
<evidence type="ECO:0000256" key="2">
    <source>
        <dbReference type="ARBA" id="ARBA00006434"/>
    </source>
</evidence>
<dbReference type="InterPro" id="IPR051163">
    <property type="entry name" value="Sodium:Solute_Symporter_SSF"/>
</dbReference>
<evidence type="ECO:0000256" key="8">
    <source>
        <dbReference type="ARBA" id="ARBA00023065"/>
    </source>
</evidence>
<dbReference type="Pfam" id="PF00474">
    <property type="entry name" value="SSF"/>
    <property type="match status" value="3"/>
</dbReference>
<feature type="transmembrane region" description="Helical" evidence="12">
    <location>
        <begin position="339"/>
        <end position="364"/>
    </location>
</feature>
<dbReference type="OrthoDB" id="6132759at2759"/>
<feature type="transmembrane region" description="Helical" evidence="12">
    <location>
        <begin position="625"/>
        <end position="647"/>
    </location>
</feature>
<name>A0A7R9BNK9_9CRUS</name>
<feature type="transmembrane region" description="Helical" evidence="12">
    <location>
        <begin position="61"/>
        <end position="80"/>
    </location>
</feature>
<feature type="transmembrane region" description="Helical" evidence="12">
    <location>
        <begin position="162"/>
        <end position="188"/>
    </location>
</feature>
<feature type="transmembrane region" description="Helical" evidence="12">
    <location>
        <begin position="702"/>
        <end position="723"/>
    </location>
</feature>
<dbReference type="GO" id="GO:0006814">
    <property type="term" value="P:sodium ion transport"/>
    <property type="evidence" value="ECO:0007669"/>
    <property type="project" value="UniProtKB-KW"/>
</dbReference>
<keyword evidence="7" id="KW-0915">Sodium</keyword>
<keyword evidence="4" id="KW-1003">Cell membrane</keyword>
<evidence type="ECO:0008006" key="15">
    <source>
        <dbReference type="Google" id="ProtNLM"/>
    </source>
</evidence>
<keyword evidence="5 12" id="KW-0812">Transmembrane</keyword>
<comment type="similarity">
    <text evidence="2">Belongs to the sodium:solute symporter (SSF) (TC 2.A.21) family.</text>
</comment>
<dbReference type="EMBL" id="OA883348">
    <property type="protein sequence ID" value="CAD7278673.1"/>
    <property type="molecule type" value="Genomic_DNA"/>
</dbReference>
<keyword evidence="10" id="KW-0739">Sodium transport</keyword>
<dbReference type="GO" id="GO:0005886">
    <property type="term" value="C:plasma membrane"/>
    <property type="evidence" value="ECO:0007669"/>
    <property type="project" value="UniProtKB-SubCell"/>
</dbReference>
<evidence type="ECO:0000256" key="10">
    <source>
        <dbReference type="ARBA" id="ARBA00023201"/>
    </source>
</evidence>
<accession>A0A7R9BNK9</accession>
<keyword evidence="6 12" id="KW-1133">Transmembrane helix</keyword>
<dbReference type="Gene3D" id="1.20.1730.10">
    <property type="entry name" value="Sodium/glucose cotransporter"/>
    <property type="match status" value="4"/>
</dbReference>
<proteinExistence type="inferred from homology"/>
<feature type="transmembrane region" description="Helical" evidence="12">
    <location>
        <begin position="463"/>
        <end position="486"/>
    </location>
</feature>
<evidence type="ECO:0000256" key="7">
    <source>
        <dbReference type="ARBA" id="ARBA00023053"/>
    </source>
</evidence>
<evidence type="ECO:0000256" key="1">
    <source>
        <dbReference type="ARBA" id="ARBA00004651"/>
    </source>
</evidence>
<keyword evidence="3" id="KW-0813">Transport</keyword>
<dbReference type="PROSITE" id="PS50283">
    <property type="entry name" value="NA_SOLUT_SYMP_3"/>
    <property type="match status" value="1"/>
</dbReference>
<comment type="subcellular location">
    <subcellularLocation>
        <location evidence="1">Cell membrane</location>
        <topology evidence="1">Multi-pass membrane protein</topology>
    </subcellularLocation>
</comment>
<evidence type="ECO:0000256" key="11">
    <source>
        <dbReference type="SAM" id="MobiDB-lite"/>
    </source>
</evidence>
<evidence type="ECO:0000313" key="14">
    <source>
        <dbReference type="Proteomes" id="UP000678499"/>
    </source>
</evidence>
<feature type="compositionally biased region" description="Low complexity" evidence="11">
    <location>
        <begin position="843"/>
        <end position="853"/>
    </location>
</feature>
<feature type="compositionally biased region" description="Low complexity" evidence="11">
    <location>
        <begin position="1036"/>
        <end position="1046"/>
    </location>
</feature>
<feature type="compositionally biased region" description="Low complexity" evidence="11">
    <location>
        <begin position="910"/>
        <end position="920"/>
    </location>
</feature>
<organism evidence="13">
    <name type="scientific">Notodromas monacha</name>
    <dbReference type="NCBI Taxonomy" id="399045"/>
    <lineage>
        <taxon>Eukaryota</taxon>
        <taxon>Metazoa</taxon>
        <taxon>Ecdysozoa</taxon>
        <taxon>Arthropoda</taxon>
        <taxon>Crustacea</taxon>
        <taxon>Oligostraca</taxon>
        <taxon>Ostracoda</taxon>
        <taxon>Podocopa</taxon>
        <taxon>Podocopida</taxon>
        <taxon>Cypridocopina</taxon>
        <taxon>Cypridoidea</taxon>
        <taxon>Cyprididae</taxon>
        <taxon>Notodromas</taxon>
    </lineage>
</organism>
<feature type="region of interest" description="Disordered" evidence="11">
    <location>
        <begin position="841"/>
        <end position="937"/>
    </location>
</feature>
<dbReference type="Proteomes" id="UP000678499">
    <property type="component" value="Unassembled WGS sequence"/>
</dbReference>
<evidence type="ECO:0000256" key="4">
    <source>
        <dbReference type="ARBA" id="ARBA00022475"/>
    </source>
</evidence>
<feature type="transmembrane region" description="Helical" evidence="12">
    <location>
        <begin position="370"/>
        <end position="391"/>
    </location>
</feature>
<dbReference type="PANTHER" id="PTHR42985:SF39">
    <property type="entry name" value="GH10366P"/>
    <property type="match status" value="1"/>
</dbReference>
<keyword evidence="14" id="KW-1185">Reference proteome</keyword>
<feature type="transmembrane region" description="Helical" evidence="12">
    <location>
        <begin position="248"/>
        <end position="271"/>
    </location>
</feature>
<keyword evidence="9 12" id="KW-0472">Membrane</keyword>
<feature type="transmembrane region" description="Helical" evidence="12">
    <location>
        <begin position="593"/>
        <end position="618"/>
    </location>
</feature>
<dbReference type="CDD" id="cd11492">
    <property type="entry name" value="SLC5sbd_NIS-SMVT"/>
    <property type="match status" value="1"/>
</dbReference>
<keyword evidence="8" id="KW-0406">Ion transport</keyword>
<sequence length="1068" mass="115672">MSGEGGNRQEILASLQTRFSVVDYCVFAFLLAVSAVIGLYFGFRKKQKTTADFLMGGRSMGVFPMAMSLIASFMSAIALLGTPAETYQFGTMYWIIGISYILMTVSAMYWYFPVFYKMNAMSAYEYLDRRFNRFLRCLGSAIFSIQMGGMKAVMWTDTVQVLIMYAALVAVVLKGVFDIGGFGAVWEANQRTQRIEFNDFSMNPTVRHTWWSLVIGGYFTWIAIYGVNQAQVQRYLSVPSMAHTRKALWVNLVGLLCLVSICSYAGLVIFAKYQDCDPLKAKIVSTSDQLFPLFVMDTMGNFPGIPGVFVAGIFSGALRFCQKREICLMSKSKIHFRRCAALSIFGMIGGPLLGMFTLGMFFPWANSKGAIAGSIGGLIITFWIGTGAQIAKSSGLLGTPKKPVSTEGCVQLYSLEPSLQELFNTTLLQILAEEDQISASIVTATEAGFANEFITVSPKDQALWVNLVGLLCLVSICSYAGLVIFAKYQDCDPLKAKIVSSSDQLFPLFVMDTMGNFPGIPGVFVAGIFSGALSTVSSGLNSLAAITLEDFVKPFIFKNMTDARATQMSRILSLIFGILSFVLVFIAEKLGNVLQAALSIFGMIGGPLLGMFTLGMFFPWANSKGAIAGSIGGLIITFWIGTGAQIAKSSGLLGTPKKPVSTEGCVQLYSLEPSLQLDKLCCEETLGHLESMPLLGLYSISYMWYSAIGCISVIVIGMLVSWFTGFEDMRKMNPDLISPGAVSFMKLLPQSWRDAVGWHLGADYDQKSLHGVSSKDTMASKDSDVSGIIFGTNVSHEVYLKPDGFHGKFTQIKDESNDVPALTVSEYGDALIEARTLTKGTLSSDSSSISSESSRSEEREIDVAEETSDISPDKKQSDNSLLENLPIGDSTEEPASRTETEEQDDIIIVSSSTSSSTNSSLKNEGGATNPGFVPDQIIKDESNDVPALTVSEYGDALIEARTLTKGTLSSDSSSISSESSRSEEREIDVAEETSDISPDKKQSDNSLLENLPIGDSTEEPASRTETEEQDDIIIVSSSTSSSTNSSLKNEGGATNPGFVPDQIVAKDT</sequence>
<feature type="transmembrane region" description="Helical" evidence="12">
    <location>
        <begin position="21"/>
        <end position="41"/>
    </location>
</feature>
<feature type="compositionally biased region" description="Low complexity" evidence="11">
    <location>
        <begin position="969"/>
        <end position="979"/>
    </location>
</feature>
<feature type="transmembrane region" description="Helical" evidence="12">
    <location>
        <begin position="92"/>
        <end position="111"/>
    </location>
</feature>
<dbReference type="PANTHER" id="PTHR42985">
    <property type="entry name" value="SODIUM-COUPLED MONOCARBOXYLATE TRANSPORTER"/>
    <property type="match status" value="1"/>
</dbReference>
<dbReference type="InterPro" id="IPR001734">
    <property type="entry name" value="Na/solute_symporter"/>
</dbReference>
<evidence type="ECO:0000256" key="9">
    <source>
        <dbReference type="ARBA" id="ARBA00023136"/>
    </source>
</evidence>
<dbReference type="InterPro" id="IPR038377">
    <property type="entry name" value="Na/Glc_symporter_sf"/>
</dbReference>
<reference evidence="13" key="1">
    <citation type="submission" date="2020-11" db="EMBL/GenBank/DDBJ databases">
        <authorList>
            <person name="Tran Van P."/>
        </authorList>
    </citation>
    <scope>NUCLEOTIDE SEQUENCE</scope>
</reference>